<keyword evidence="1" id="KW-0472">Membrane</keyword>
<dbReference type="OrthoDB" id="9950679at2"/>
<keyword evidence="5" id="KW-1185">Reference proteome</keyword>
<feature type="transmembrane region" description="Helical" evidence="1">
    <location>
        <begin position="50"/>
        <end position="73"/>
    </location>
</feature>
<sequence length="111" mass="12692">MKSLKAYPTYLLFVERHQPVVTLKDRDYTGNDALLDERIQTRRQRYLFRLIYLLIVNGAAIFIFHISLTLPLLSLIPAELLFLYIKTPASFLDQLVPAESIEVGQSAASSH</sequence>
<dbReference type="Proteomes" id="UP000480929">
    <property type="component" value="Unassembled WGS sequence"/>
</dbReference>
<evidence type="ECO:0000313" key="5">
    <source>
        <dbReference type="Proteomes" id="UP000480929"/>
    </source>
</evidence>
<accession>A0A6N7S7J0</accession>
<evidence type="ECO:0000313" key="2">
    <source>
        <dbReference type="EMBL" id="MSA89854.1"/>
    </source>
</evidence>
<evidence type="ECO:0000313" key="3">
    <source>
        <dbReference type="EMBL" id="MSC33609.1"/>
    </source>
</evidence>
<keyword evidence="1" id="KW-1133">Transmembrane helix</keyword>
<reference evidence="4 5" key="1">
    <citation type="journal article" date="2019" name="Nat. Med.">
        <title>A library of human gut bacterial isolates paired with longitudinal multiomics data enables mechanistic microbiome research.</title>
        <authorList>
            <person name="Poyet M."/>
            <person name="Groussin M."/>
            <person name="Gibbons S.M."/>
            <person name="Avila-Pacheco J."/>
            <person name="Jiang X."/>
            <person name="Kearney S.M."/>
            <person name="Perrotta A.R."/>
            <person name="Berdy B."/>
            <person name="Zhao S."/>
            <person name="Lieberman T.D."/>
            <person name="Swanson P.K."/>
            <person name="Smith M."/>
            <person name="Roesemann S."/>
            <person name="Alexander J.E."/>
            <person name="Rich S.A."/>
            <person name="Livny J."/>
            <person name="Vlamakis H."/>
            <person name="Clish C."/>
            <person name="Bullock K."/>
            <person name="Deik A."/>
            <person name="Scott J."/>
            <person name="Pierce K.A."/>
            <person name="Xavier R.J."/>
            <person name="Alm E.J."/>
        </authorList>
    </citation>
    <scope>NUCLEOTIDE SEQUENCE [LARGE SCALE GENOMIC DNA]</scope>
    <source>
        <strain evidence="2 4">BIOML-A4</strain>
        <strain evidence="3 5">BIOML-A5</strain>
    </source>
</reference>
<name>A0A6N7S7J0_9FIRM</name>
<keyword evidence="1" id="KW-0812">Transmembrane</keyword>
<evidence type="ECO:0000313" key="4">
    <source>
        <dbReference type="Proteomes" id="UP000433575"/>
    </source>
</evidence>
<comment type="caution">
    <text evidence="2">The sequence shown here is derived from an EMBL/GenBank/DDBJ whole genome shotgun (WGS) entry which is preliminary data.</text>
</comment>
<dbReference type="Proteomes" id="UP000433575">
    <property type="component" value="Unassembled WGS sequence"/>
</dbReference>
<dbReference type="AlphaFoldDB" id="A0A6N7S7J0"/>
<protein>
    <submittedName>
        <fullName evidence="2">Uncharacterized protein</fullName>
    </submittedName>
</protein>
<dbReference type="EMBL" id="WKPJ01000016">
    <property type="protein sequence ID" value="MSA89854.1"/>
    <property type="molecule type" value="Genomic_DNA"/>
</dbReference>
<dbReference type="EMBL" id="WKPI01000018">
    <property type="protein sequence ID" value="MSC33609.1"/>
    <property type="molecule type" value="Genomic_DNA"/>
</dbReference>
<gene>
    <name evidence="3" type="ORF">GKD88_10805</name>
    <name evidence="2" type="ORF">GKE08_11005</name>
</gene>
<evidence type="ECO:0000256" key="1">
    <source>
        <dbReference type="SAM" id="Phobius"/>
    </source>
</evidence>
<proteinExistence type="predicted"/>
<organism evidence="2 4">
    <name type="scientific">Holdemania massiliensis</name>
    <dbReference type="NCBI Taxonomy" id="1468449"/>
    <lineage>
        <taxon>Bacteria</taxon>
        <taxon>Bacillati</taxon>
        <taxon>Bacillota</taxon>
        <taxon>Erysipelotrichia</taxon>
        <taxon>Erysipelotrichales</taxon>
        <taxon>Erysipelotrichaceae</taxon>
        <taxon>Holdemania</taxon>
    </lineage>
</organism>
<dbReference type="RefSeq" id="WP_154239018.1">
    <property type="nucleotide sequence ID" value="NZ_CALJPI010000021.1"/>
</dbReference>